<dbReference type="EMBL" id="IACJ01109476">
    <property type="protein sequence ID" value="LAA56033.1"/>
    <property type="molecule type" value="Transcribed_RNA"/>
</dbReference>
<accession>A0A2D4G8F9</accession>
<dbReference type="EMBL" id="IACJ01109479">
    <property type="protein sequence ID" value="LAA56040.1"/>
    <property type="molecule type" value="Transcribed_RNA"/>
</dbReference>
<dbReference type="EMBL" id="IACJ01109480">
    <property type="protein sequence ID" value="LAA56042.1"/>
    <property type="molecule type" value="Transcribed_RNA"/>
</dbReference>
<dbReference type="EMBL" id="IACJ01109478">
    <property type="protein sequence ID" value="LAA56038.1"/>
    <property type="molecule type" value="Transcribed_RNA"/>
</dbReference>
<name>A0A2D4G8F9_MICCO</name>
<organism evidence="1">
    <name type="scientific">Micrurus corallinus</name>
    <name type="common">Brazilian coral snake</name>
    <dbReference type="NCBI Taxonomy" id="54390"/>
    <lineage>
        <taxon>Eukaryota</taxon>
        <taxon>Metazoa</taxon>
        <taxon>Chordata</taxon>
        <taxon>Craniata</taxon>
        <taxon>Vertebrata</taxon>
        <taxon>Euteleostomi</taxon>
        <taxon>Lepidosauria</taxon>
        <taxon>Squamata</taxon>
        <taxon>Bifurcata</taxon>
        <taxon>Unidentata</taxon>
        <taxon>Episquamata</taxon>
        <taxon>Toxicofera</taxon>
        <taxon>Serpentes</taxon>
        <taxon>Colubroidea</taxon>
        <taxon>Elapidae</taxon>
        <taxon>Elapinae</taxon>
        <taxon>Micrurus</taxon>
    </lineage>
</organism>
<reference evidence="1" key="2">
    <citation type="submission" date="2017-11" db="EMBL/GenBank/DDBJ databases">
        <title>Coralsnake Venomics: Analyses of Venom Gland Transcriptomes and Proteomes of Six Brazilian Taxa.</title>
        <authorList>
            <person name="Aird S.D."/>
            <person name="Jorge da Silva N."/>
            <person name="Qiu L."/>
            <person name="Villar-Briones A."/>
            <person name="Aparecida-Saddi V."/>
            <person name="Campos-Telles M.P."/>
            <person name="Grau M."/>
            <person name="Mikheyev A.S."/>
        </authorList>
    </citation>
    <scope>NUCLEOTIDE SEQUENCE</scope>
    <source>
        <tissue evidence="1">Venom_gland</tissue>
    </source>
</reference>
<dbReference type="AlphaFoldDB" id="A0A2D4G8F9"/>
<sequence>MAWNKILSCFFSCVVFHQEQTRIRNGSEEPTTLEQTWSSDTLHSKKHSHVLLKMFLTEKRKGKKQKVFVCWFVSLITQPEALAPVVSCVSLVIICGSSHTGGRNPESRYPSPSVGQPFVQKLRC</sequence>
<evidence type="ECO:0000313" key="1">
    <source>
        <dbReference type="EMBL" id="LAA56038.1"/>
    </source>
</evidence>
<proteinExistence type="predicted"/>
<protein>
    <submittedName>
        <fullName evidence="1">Uncharacterized protein</fullName>
    </submittedName>
</protein>
<reference evidence="1" key="1">
    <citation type="submission" date="2017-07" db="EMBL/GenBank/DDBJ databases">
        <authorList>
            <person name="Mikheyev A."/>
            <person name="Grau M."/>
        </authorList>
    </citation>
    <scope>NUCLEOTIDE SEQUENCE</scope>
    <source>
        <tissue evidence="1">Venom_gland</tissue>
    </source>
</reference>